<evidence type="ECO:0000313" key="4">
    <source>
        <dbReference type="Proteomes" id="UP000260644"/>
    </source>
</evidence>
<feature type="signal peptide" evidence="2">
    <location>
        <begin position="1"/>
        <end position="24"/>
    </location>
</feature>
<dbReference type="AlphaFoldDB" id="A0A3E1Y7I3"/>
<feature type="chain" id="PRO_5017817888" description="Cell wall anchor protein" evidence="2">
    <location>
        <begin position="25"/>
        <end position="305"/>
    </location>
</feature>
<keyword evidence="4" id="KW-1185">Reference proteome</keyword>
<evidence type="ECO:0008006" key="5">
    <source>
        <dbReference type="Google" id="ProtNLM"/>
    </source>
</evidence>
<proteinExistence type="predicted"/>
<accession>A0A3E1Y7I3</accession>
<keyword evidence="2" id="KW-0732">Signal</keyword>
<organism evidence="3 4">
    <name type="scientific">Chitinophaga silvatica</name>
    <dbReference type="NCBI Taxonomy" id="2282649"/>
    <lineage>
        <taxon>Bacteria</taxon>
        <taxon>Pseudomonadati</taxon>
        <taxon>Bacteroidota</taxon>
        <taxon>Chitinophagia</taxon>
        <taxon>Chitinophagales</taxon>
        <taxon>Chitinophagaceae</taxon>
        <taxon>Chitinophaga</taxon>
    </lineage>
</organism>
<evidence type="ECO:0000313" key="3">
    <source>
        <dbReference type="EMBL" id="RFS21037.1"/>
    </source>
</evidence>
<gene>
    <name evidence="3" type="ORF">DVR12_16985</name>
</gene>
<name>A0A3E1Y7I3_9BACT</name>
<feature type="coiled-coil region" evidence="1">
    <location>
        <begin position="275"/>
        <end position="302"/>
    </location>
</feature>
<dbReference type="OrthoDB" id="743457at2"/>
<comment type="caution">
    <text evidence="3">The sequence shown here is derived from an EMBL/GenBank/DDBJ whole genome shotgun (WGS) entry which is preliminary data.</text>
</comment>
<dbReference type="RefSeq" id="WP_116976985.1">
    <property type="nucleotide sequence ID" value="NZ_QPMM01000009.1"/>
</dbReference>
<sequence>MKKKIFRIVILLFVISNVSISSYAQLNAIYNINNAVAGSIWIKLGTLTAPQGGETVSFKFYGGAGFNALNSQNAYTELFFRTSNGSVVDANGYGFSAFAVRFGYHLGFINLVKIVPNSSGANATTYDIYVGTGSYVGKSLYTVTGGSSVSWTHNATITTEPASAYVVPTEFRVLCDTYLGNGSLFASTNGNVGIGTLAPQAKLAVKGDILAQKVKVTQTGWADFVFDCNYALPTLQELEQFIKEHKHLPGVPSAKEVEKDGIDLGNNQAILLQKIEELSLYVIEQNKRIEKQEKEIEELKAAQKK</sequence>
<evidence type="ECO:0000256" key="1">
    <source>
        <dbReference type="SAM" id="Coils"/>
    </source>
</evidence>
<protein>
    <recommendedName>
        <fullName evidence="5">Cell wall anchor protein</fullName>
    </recommendedName>
</protein>
<reference evidence="3 4" key="1">
    <citation type="submission" date="2018-07" db="EMBL/GenBank/DDBJ databases">
        <title>Chitinophaga K2CV101002-2 sp. nov., isolated from a monsoon evergreen broad-leaved forest soil.</title>
        <authorList>
            <person name="Lv Y."/>
        </authorList>
    </citation>
    <scope>NUCLEOTIDE SEQUENCE [LARGE SCALE GENOMIC DNA]</scope>
    <source>
        <strain evidence="3 4">GDMCC 1.1288</strain>
    </source>
</reference>
<keyword evidence="1" id="KW-0175">Coiled coil</keyword>
<dbReference type="Proteomes" id="UP000260644">
    <property type="component" value="Unassembled WGS sequence"/>
</dbReference>
<evidence type="ECO:0000256" key="2">
    <source>
        <dbReference type="SAM" id="SignalP"/>
    </source>
</evidence>
<dbReference type="EMBL" id="QPMM01000009">
    <property type="protein sequence ID" value="RFS21037.1"/>
    <property type="molecule type" value="Genomic_DNA"/>
</dbReference>